<proteinExistence type="predicted"/>
<dbReference type="InterPro" id="IPR035903">
    <property type="entry name" value="HesB-like_dom_sf"/>
</dbReference>
<evidence type="ECO:0000313" key="3">
    <source>
        <dbReference type="Proteomes" id="UP001296943"/>
    </source>
</evidence>
<keyword evidence="3" id="KW-1185">Reference proteome</keyword>
<dbReference type="Pfam" id="PF01521">
    <property type="entry name" value="Fe-S_biosyn"/>
    <property type="match status" value="1"/>
</dbReference>
<reference evidence="2 3" key="1">
    <citation type="submission" date="2021-01" db="EMBL/GenBank/DDBJ databases">
        <title>Genomic Encyclopedia of Type Strains, Phase IV (KMG-IV): sequencing the most valuable type-strain genomes for metagenomic binning, comparative biology and taxonomic classification.</title>
        <authorList>
            <person name="Goeker M."/>
        </authorList>
    </citation>
    <scope>NUCLEOTIDE SEQUENCE [LARGE SCALE GENOMIC DNA]</scope>
    <source>
        <strain evidence="2 3">DSM 23711</strain>
    </source>
</reference>
<evidence type="ECO:0000313" key="2">
    <source>
        <dbReference type="EMBL" id="MBM7569753.1"/>
    </source>
</evidence>
<dbReference type="InterPro" id="IPR000361">
    <property type="entry name" value="ATAP_core_dom"/>
</dbReference>
<sequence length="110" mass="12536">MELSITAQAKEIINQWKEPHHHYLLLHYDTDDCGCGVSGLPTIRLVEKIDNTYYSVENDDFNVMIHHQQSIFFADKIKLHYKGNGFRLSSPEGILNPIISAHDLVKGDVS</sequence>
<dbReference type="Proteomes" id="UP001296943">
    <property type="component" value="Unassembled WGS sequence"/>
</dbReference>
<accession>A0ABS2MVE2</accession>
<comment type="caution">
    <text evidence="2">The sequence shown here is derived from an EMBL/GenBank/DDBJ whole genome shotgun (WGS) entry which is preliminary data.</text>
</comment>
<gene>
    <name evidence="2" type="ORF">JOC48_000222</name>
</gene>
<name>A0ABS2MVE2_9BACI</name>
<dbReference type="EMBL" id="JAFBDR010000001">
    <property type="protein sequence ID" value="MBM7569753.1"/>
    <property type="molecule type" value="Genomic_DNA"/>
</dbReference>
<feature type="domain" description="Core" evidence="1">
    <location>
        <begin position="1"/>
        <end position="99"/>
    </location>
</feature>
<dbReference type="RefSeq" id="WP_204497203.1">
    <property type="nucleotide sequence ID" value="NZ_JAFBDR010000001.1"/>
</dbReference>
<protein>
    <submittedName>
        <fullName evidence="2">Uncharacterized protein YqkB</fullName>
    </submittedName>
</protein>
<dbReference type="SUPFAM" id="SSF89360">
    <property type="entry name" value="HesB-like domain"/>
    <property type="match status" value="1"/>
</dbReference>
<evidence type="ECO:0000259" key="1">
    <source>
        <dbReference type="Pfam" id="PF01521"/>
    </source>
</evidence>
<dbReference type="Gene3D" id="2.60.300.12">
    <property type="entry name" value="HesB-like domain"/>
    <property type="match status" value="1"/>
</dbReference>
<organism evidence="2 3">
    <name type="scientific">Aquibacillus albus</name>
    <dbReference type="NCBI Taxonomy" id="1168171"/>
    <lineage>
        <taxon>Bacteria</taxon>
        <taxon>Bacillati</taxon>
        <taxon>Bacillota</taxon>
        <taxon>Bacilli</taxon>
        <taxon>Bacillales</taxon>
        <taxon>Bacillaceae</taxon>
        <taxon>Aquibacillus</taxon>
    </lineage>
</organism>